<dbReference type="RefSeq" id="WP_097278768.1">
    <property type="nucleotide sequence ID" value="NZ_OCNJ01000003.1"/>
</dbReference>
<evidence type="ECO:0000313" key="4">
    <source>
        <dbReference type="Proteomes" id="UP000219621"/>
    </source>
</evidence>
<feature type="compositionally biased region" description="Low complexity" evidence="1">
    <location>
        <begin position="133"/>
        <end position="144"/>
    </location>
</feature>
<dbReference type="Gene3D" id="3.20.20.370">
    <property type="entry name" value="Glycoside hydrolase/deacetylase"/>
    <property type="match status" value="1"/>
</dbReference>
<feature type="region of interest" description="Disordered" evidence="1">
    <location>
        <begin position="180"/>
        <end position="210"/>
    </location>
</feature>
<feature type="region of interest" description="Disordered" evidence="1">
    <location>
        <begin position="120"/>
        <end position="157"/>
    </location>
</feature>
<keyword evidence="2" id="KW-1133">Transmembrane helix</keyword>
<name>A0A286GEZ3_9PROT</name>
<dbReference type="InterPro" id="IPR006837">
    <property type="entry name" value="Divergent_DAC"/>
</dbReference>
<keyword evidence="2" id="KW-0812">Transmembrane</keyword>
<dbReference type="OrthoDB" id="9784811at2"/>
<sequence>MADTPRSRSSSRSATASAAGGGSRSSKGTGTRRAAAKPAAGKGTKTTAGKPRRSSGGGSRTGAKRRGGKGGGTAGRMPGLSLRTLVLTAVAVALVVVGAAIGVSIDKTLREEERAEAAARLAEERAAAPRPAPKVTAPSAVTPAPAEPTPAPAAAPAPVEASTPAVTSTEALDYAHANSGFTEVPPAHSPAVSPPAVVTPRTKPPVPAAAPAPETQVAALPVPPRAVFQPAPKAFDGEAPWVKYAVPSPAANGRPMIAIVIDDLGVDKAGAKKIVSLPGPLTTAWMTYADNVRAQAKAARAAGHELIIHMPMEPLNGAIDSGPDVLKTSMTPEQVRARVRHGFEQFDGYVGINNHMGSKFTADSEGMRVVIDELRSRGLLWLDSKTSPKSVGARLAEQAGIPFAERHIFLDNTETVSAILHQLAETEKVARKVGYAIAIGHPHDATYRALKQWLPTLEDKGLVLVPLSAIVRKRMGQG</sequence>
<dbReference type="CDD" id="cd10936">
    <property type="entry name" value="CE4_DAC2"/>
    <property type="match status" value="1"/>
</dbReference>
<proteinExistence type="predicted"/>
<dbReference type="EMBL" id="OCNJ01000003">
    <property type="protein sequence ID" value="SOD94087.1"/>
    <property type="molecule type" value="Genomic_DNA"/>
</dbReference>
<dbReference type="Proteomes" id="UP000219621">
    <property type="component" value="Unassembled WGS sequence"/>
</dbReference>
<evidence type="ECO:0000313" key="3">
    <source>
        <dbReference type="EMBL" id="SOD94087.1"/>
    </source>
</evidence>
<evidence type="ECO:0000256" key="1">
    <source>
        <dbReference type="SAM" id="MobiDB-lite"/>
    </source>
</evidence>
<dbReference type="AlphaFoldDB" id="A0A286GEZ3"/>
<dbReference type="PANTHER" id="PTHR30105:SF2">
    <property type="entry name" value="DIVERGENT POLYSACCHARIDE DEACETYLASE SUPERFAMILY"/>
    <property type="match status" value="1"/>
</dbReference>
<dbReference type="Pfam" id="PF04748">
    <property type="entry name" value="Polysacc_deac_2"/>
    <property type="match status" value="1"/>
</dbReference>
<feature type="compositionally biased region" description="Low complexity" evidence="1">
    <location>
        <begin position="7"/>
        <end position="49"/>
    </location>
</feature>
<gene>
    <name evidence="3" type="ORF">SAMN05421508_103348</name>
</gene>
<keyword evidence="4" id="KW-1185">Reference proteome</keyword>
<feature type="compositionally biased region" description="Pro residues" evidence="1">
    <location>
        <begin position="145"/>
        <end position="155"/>
    </location>
</feature>
<accession>A0A286GEZ3</accession>
<protein>
    <recommendedName>
        <fullName evidence="5">Divergent polysaccharide deacetylase</fullName>
    </recommendedName>
</protein>
<evidence type="ECO:0008006" key="5">
    <source>
        <dbReference type="Google" id="ProtNLM"/>
    </source>
</evidence>
<keyword evidence="2" id="KW-0472">Membrane</keyword>
<organism evidence="3 4">
    <name type="scientific">Caenispirillum bisanense</name>
    <dbReference type="NCBI Taxonomy" id="414052"/>
    <lineage>
        <taxon>Bacteria</taxon>
        <taxon>Pseudomonadati</taxon>
        <taxon>Pseudomonadota</taxon>
        <taxon>Alphaproteobacteria</taxon>
        <taxon>Rhodospirillales</taxon>
        <taxon>Novispirillaceae</taxon>
        <taxon>Caenispirillum</taxon>
    </lineage>
</organism>
<dbReference type="GO" id="GO:0005975">
    <property type="term" value="P:carbohydrate metabolic process"/>
    <property type="evidence" value="ECO:0007669"/>
    <property type="project" value="InterPro"/>
</dbReference>
<feature type="region of interest" description="Disordered" evidence="1">
    <location>
        <begin position="1"/>
        <end position="78"/>
    </location>
</feature>
<evidence type="ECO:0000256" key="2">
    <source>
        <dbReference type="SAM" id="Phobius"/>
    </source>
</evidence>
<dbReference type="PANTHER" id="PTHR30105">
    <property type="entry name" value="UNCHARACTERIZED YIBQ-RELATED"/>
    <property type="match status" value="1"/>
</dbReference>
<feature type="transmembrane region" description="Helical" evidence="2">
    <location>
        <begin position="85"/>
        <end position="105"/>
    </location>
</feature>
<dbReference type="InterPro" id="IPR011330">
    <property type="entry name" value="Glyco_hydro/deAcase_b/a-brl"/>
</dbReference>
<dbReference type="SUPFAM" id="SSF88713">
    <property type="entry name" value="Glycoside hydrolase/deacetylase"/>
    <property type="match status" value="1"/>
</dbReference>
<feature type="compositionally biased region" description="Low complexity" evidence="1">
    <location>
        <begin position="184"/>
        <end position="201"/>
    </location>
</feature>
<reference evidence="3 4" key="1">
    <citation type="submission" date="2017-09" db="EMBL/GenBank/DDBJ databases">
        <authorList>
            <person name="Ehlers B."/>
            <person name="Leendertz F.H."/>
        </authorList>
    </citation>
    <scope>NUCLEOTIDE SEQUENCE [LARGE SCALE GENOMIC DNA]</scope>
    <source>
        <strain evidence="3 4">USBA 140</strain>
    </source>
</reference>